<organism evidence="1 2">
    <name type="scientific">Rhynchophorus ferrugineus</name>
    <name type="common">Red palm weevil</name>
    <name type="synonym">Curculio ferrugineus</name>
    <dbReference type="NCBI Taxonomy" id="354439"/>
    <lineage>
        <taxon>Eukaryota</taxon>
        <taxon>Metazoa</taxon>
        <taxon>Ecdysozoa</taxon>
        <taxon>Arthropoda</taxon>
        <taxon>Hexapoda</taxon>
        <taxon>Insecta</taxon>
        <taxon>Pterygota</taxon>
        <taxon>Neoptera</taxon>
        <taxon>Endopterygota</taxon>
        <taxon>Coleoptera</taxon>
        <taxon>Polyphaga</taxon>
        <taxon>Cucujiformia</taxon>
        <taxon>Curculionidae</taxon>
        <taxon>Dryophthorinae</taxon>
        <taxon>Rhynchophorus</taxon>
    </lineage>
</organism>
<keyword evidence="2" id="KW-1185">Reference proteome</keyword>
<name>A0A834IJ48_RHYFE</name>
<protein>
    <submittedName>
        <fullName evidence="1">Uncharacterized protein</fullName>
    </submittedName>
</protein>
<evidence type="ECO:0000313" key="1">
    <source>
        <dbReference type="EMBL" id="KAF7281840.1"/>
    </source>
</evidence>
<comment type="caution">
    <text evidence="1">The sequence shown here is derived from an EMBL/GenBank/DDBJ whole genome shotgun (WGS) entry which is preliminary data.</text>
</comment>
<sequence length="80" mass="9080">MVCTEETTGTVVRTATAGTDTFVYSRDFGPSAPFNFVPAHARNNFLRSCNEKSDRIVWLSQKTNRAGPRHICFRRSLQEK</sequence>
<proteinExistence type="predicted"/>
<accession>A0A834IJ48</accession>
<dbReference type="AlphaFoldDB" id="A0A834IJ48"/>
<reference evidence="1" key="1">
    <citation type="submission" date="2020-08" db="EMBL/GenBank/DDBJ databases">
        <title>Genome sequencing and assembly of the red palm weevil Rhynchophorus ferrugineus.</title>
        <authorList>
            <person name="Dias G.B."/>
            <person name="Bergman C.M."/>
            <person name="Manee M."/>
        </authorList>
    </citation>
    <scope>NUCLEOTIDE SEQUENCE</scope>
    <source>
        <strain evidence="1">AA-2017</strain>
        <tissue evidence="1">Whole larva</tissue>
    </source>
</reference>
<dbReference type="EMBL" id="JAACXV010000220">
    <property type="protein sequence ID" value="KAF7281840.1"/>
    <property type="molecule type" value="Genomic_DNA"/>
</dbReference>
<gene>
    <name evidence="1" type="ORF">GWI33_004221</name>
</gene>
<dbReference type="Proteomes" id="UP000625711">
    <property type="component" value="Unassembled WGS sequence"/>
</dbReference>
<evidence type="ECO:0000313" key="2">
    <source>
        <dbReference type="Proteomes" id="UP000625711"/>
    </source>
</evidence>